<evidence type="ECO:0000313" key="3">
    <source>
        <dbReference type="Proteomes" id="UP000007013"/>
    </source>
</evidence>
<dbReference type="eggNOG" id="COG1216">
    <property type="taxonomic scope" value="Bacteria"/>
</dbReference>
<evidence type="ECO:0000259" key="1">
    <source>
        <dbReference type="Pfam" id="PF00535"/>
    </source>
</evidence>
<dbReference type="GO" id="GO:0016740">
    <property type="term" value="F:transferase activity"/>
    <property type="evidence" value="ECO:0007669"/>
    <property type="project" value="UniProtKB-KW"/>
</dbReference>
<name>B1ZW30_OPITP</name>
<keyword evidence="2" id="KW-0808">Transferase</keyword>
<dbReference type="OrthoDB" id="174925at2"/>
<dbReference type="PANTHER" id="PTHR43685">
    <property type="entry name" value="GLYCOSYLTRANSFERASE"/>
    <property type="match status" value="1"/>
</dbReference>
<dbReference type="RefSeq" id="WP_012375579.1">
    <property type="nucleotide sequence ID" value="NC_010571.1"/>
</dbReference>
<proteinExistence type="predicted"/>
<dbReference type="Pfam" id="PF00535">
    <property type="entry name" value="Glycos_transf_2"/>
    <property type="match status" value="1"/>
</dbReference>
<organism evidence="2 3">
    <name type="scientific">Opitutus terrae (strain DSM 11246 / JCM 15787 / PB90-1)</name>
    <dbReference type="NCBI Taxonomy" id="452637"/>
    <lineage>
        <taxon>Bacteria</taxon>
        <taxon>Pseudomonadati</taxon>
        <taxon>Verrucomicrobiota</taxon>
        <taxon>Opitutia</taxon>
        <taxon>Opitutales</taxon>
        <taxon>Opitutaceae</taxon>
        <taxon>Opitutus</taxon>
    </lineage>
</organism>
<keyword evidence="3" id="KW-1185">Reference proteome</keyword>
<dbReference type="InterPro" id="IPR029044">
    <property type="entry name" value="Nucleotide-diphossugar_trans"/>
</dbReference>
<dbReference type="AlphaFoldDB" id="B1ZW30"/>
<dbReference type="EMBL" id="CP001032">
    <property type="protein sequence ID" value="ACB76044.1"/>
    <property type="molecule type" value="Genomic_DNA"/>
</dbReference>
<dbReference type="InterPro" id="IPR050834">
    <property type="entry name" value="Glycosyltransf_2"/>
</dbReference>
<sequence length="324" mass="34995">MSAVPSGPLVSVVMAAYNAAIHVVAALDSVAGQTWPHIEIIVVDDGSTDGTPAILAHYSQFRGIQIITQSNRGQCAALNRGLAAAKGEFIKFLDSDDLLSPNAIAVQVAALQDRPGLVAYGEWARFHTEPKEAQFRRRPGWHDAGPIDWLVEIWDDGQPMMQCGQFLVPHALLARTGGWDERLSLVNDFEFFARVVLASSGVVFTPAARLYYRSGMPDSLSGQKSGAAWASAARSLTLGTDYLLAAENSARTRRAAAAVLQELAYSMYPSAPNLVRQLEQRIAALGGCPRPPQGGSSFRLARRLIGWKAARWLQIAAGKYPAPE</sequence>
<dbReference type="InterPro" id="IPR001173">
    <property type="entry name" value="Glyco_trans_2-like"/>
</dbReference>
<dbReference type="STRING" id="452637.Oter_2763"/>
<accession>B1ZW30</accession>
<dbReference type="Proteomes" id="UP000007013">
    <property type="component" value="Chromosome"/>
</dbReference>
<evidence type="ECO:0000313" key="2">
    <source>
        <dbReference type="EMBL" id="ACB76044.1"/>
    </source>
</evidence>
<dbReference type="SUPFAM" id="SSF53448">
    <property type="entry name" value="Nucleotide-diphospho-sugar transferases"/>
    <property type="match status" value="1"/>
</dbReference>
<dbReference type="KEGG" id="ote:Oter_2763"/>
<protein>
    <submittedName>
        <fullName evidence="2">Glycosyl transferase family 2</fullName>
    </submittedName>
</protein>
<feature type="domain" description="Glycosyltransferase 2-like" evidence="1">
    <location>
        <begin position="11"/>
        <end position="138"/>
    </location>
</feature>
<dbReference type="HOGENOM" id="CLU_025996_8_0_0"/>
<gene>
    <name evidence="2" type="ordered locus">Oter_2763</name>
</gene>
<dbReference type="PANTHER" id="PTHR43685:SF11">
    <property type="entry name" value="GLYCOSYLTRANSFERASE TAGX-RELATED"/>
    <property type="match status" value="1"/>
</dbReference>
<dbReference type="CAZy" id="GT2">
    <property type="family name" value="Glycosyltransferase Family 2"/>
</dbReference>
<reference evidence="2 3" key="1">
    <citation type="journal article" date="2011" name="J. Bacteriol.">
        <title>Genome sequence of the verrucomicrobium Opitutus terrae PB90-1, an abundant inhabitant of rice paddy soil ecosystems.</title>
        <authorList>
            <person name="van Passel M.W."/>
            <person name="Kant R."/>
            <person name="Palva A."/>
            <person name="Copeland A."/>
            <person name="Lucas S."/>
            <person name="Lapidus A."/>
            <person name="Glavina del Rio T."/>
            <person name="Pitluck S."/>
            <person name="Goltsman E."/>
            <person name="Clum A."/>
            <person name="Sun H."/>
            <person name="Schmutz J."/>
            <person name="Larimer F.W."/>
            <person name="Land M.L."/>
            <person name="Hauser L."/>
            <person name="Kyrpides N."/>
            <person name="Mikhailova N."/>
            <person name="Richardson P.P."/>
            <person name="Janssen P.H."/>
            <person name="de Vos W.M."/>
            <person name="Smidt H."/>
        </authorList>
    </citation>
    <scope>NUCLEOTIDE SEQUENCE [LARGE SCALE GENOMIC DNA]</scope>
    <source>
        <strain evidence="3">DSM 11246 / JCM 15787 / PB90-1</strain>
    </source>
</reference>
<dbReference type="Gene3D" id="3.90.550.10">
    <property type="entry name" value="Spore Coat Polysaccharide Biosynthesis Protein SpsA, Chain A"/>
    <property type="match status" value="1"/>
</dbReference>